<protein>
    <submittedName>
        <fullName evidence="2">CoA transferase</fullName>
    </submittedName>
</protein>
<keyword evidence="3" id="KW-1185">Reference proteome</keyword>
<dbReference type="InterPro" id="IPR023606">
    <property type="entry name" value="CoA-Trfase_III_dom_1_sf"/>
</dbReference>
<dbReference type="RefSeq" id="WP_240355387.1">
    <property type="nucleotide sequence ID" value="NZ_BLKZ01000001.1"/>
</dbReference>
<feature type="region of interest" description="Disordered" evidence="1">
    <location>
        <begin position="688"/>
        <end position="707"/>
    </location>
</feature>
<dbReference type="GO" id="GO:0016740">
    <property type="term" value="F:transferase activity"/>
    <property type="evidence" value="ECO:0007669"/>
    <property type="project" value="UniProtKB-KW"/>
</dbReference>
<dbReference type="Proteomes" id="UP000465360">
    <property type="component" value="Unassembled WGS sequence"/>
</dbReference>
<dbReference type="SUPFAM" id="SSF89796">
    <property type="entry name" value="CoA-transferase family III (CaiB/BaiF)"/>
    <property type="match status" value="2"/>
</dbReference>
<dbReference type="Gene3D" id="3.30.1540.10">
    <property type="entry name" value="formyl-coa transferase, domain 3"/>
    <property type="match status" value="1"/>
</dbReference>
<dbReference type="InterPro" id="IPR050509">
    <property type="entry name" value="CoA-transferase_III"/>
</dbReference>
<sequence>MNTRARDSFLTGIKVLEIGDGIAGSTAAALLASLGAEVAKASHHDTPSRVGPIISTKTGPVAAVDLTLDQSKRILGPPTDADALASNDDMYDIVIVDRGTVVRPPEAHNAVVVVVSPFGLDGPRCAESGGELVAQAAGGMLATIEGSDGTPVPAPGYVASKAAGAVTALAALHGLDQRNSTKGSVLVDVSVQEAVVFTAALPECAHVLYSCPGRAGSGRYLAPSGLFECRDGLVRITAVENHQWKGLLGALNHPAWAAGLDERSARIEHAGLINQHVAAWAATQAKEGCAALLQAHGVPSTPVNTPEEILTSPQFAFRAAVSATRLGDVPLSVLEAPWLTQIGRPGVDDRTSRLSDVRIVELTHVLAGPIVGALLGAMGAPVVRLEDPDRLDIYRRTGPFAHGKPGIERGAYFAVSNHSKQSRLIEPSRATQDVAAALKDADVLIENVGTSRLTRLDVNPAALADSGKLVMRVSGFGSTGPMAGYRVYANNVQAYGGLAGLTLGADGTPAKLGTVIADPLSSVVAATVIAAWALGPGRNTGAVIDLSMAEVVASTVAEFVSAASATEQSVVDNANPPHRGIYRAVDGRWVAVELSGSEDLTHAADHAATQSHLTSVIATMSAHEASARLATEGIRAVPVLRAEDLVADPHLAARGFFPEIAHPDPEIGTARLVGLPWRFVGRGPVPLAPPPALGSTNLHQERMTSAR</sequence>
<dbReference type="AlphaFoldDB" id="A0A7I9YKG4"/>
<proteinExistence type="predicted"/>
<evidence type="ECO:0000256" key="1">
    <source>
        <dbReference type="SAM" id="MobiDB-lite"/>
    </source>
</evidence>
<gene>
    <name evidence="2" type="ORF">MBOU_11610</name>
</gene>
<evidence type="ECO:0000313" key="2">
    <source>
        <dbReference type="EMBL" id="GFG89119.1"/>
    </source>
</evidence>
<evidence type="ECO:0000313" key="3">
    <source>
        <dbReference type="Proteomes" id="UP000465360"/>
    </source>
</evidence>
<dbReference type="InterPro" id="IPR003673">
    <property type="entry name" value="CoA-Trfase_fam_III"/>
</dbReference>
<accession>A0A7I9YKG4</accession>
<dbReference type="Gene3D" id="3.40.50.10540">
    <property type="entry name" value="Crotonobetainyl-coa:carnitine coa-transferase, domain 1"/>
    <property type="match status" value="3"/>
</dbReference>
<keyword evidence="2" id="KW-0808">Transferase</keyword>
<dbReference type="PANTHER" id="PTHR48228:SF7">
    <property type="entry name" value="FATTY ACYL-COA TRANSFERASE RV3272-RELATED"/>
    <property type="match status" value="1"/>
</dbReference>
<dbReference type="Pfam" id="PF02515">
    <property type="entry name" value="CoA_transf_3"/>
    <property type="match status" value="2"/>
</dbReference>
<reference evidence="2 3" key="1">
    <citation type="journal article" date="2019" name="Emerg. Microbes Infect.">
        <title>Comprehensive subspecies identification of 175 nontuberculous mycobacteria species based on 7547 genomic profiles.</title>
        <authorList>
            <person name="Matsumoto Y."/>
            <person name="Kinjo T."/>
            <person name="Motooka D."/>
            <person name="Nabeya D."/>
            <person name="Jung N."/>
            <person name="Uechi K."/>
            <person name="Horii T."/>
            <person name="Iida T."/>
            <person name="Fujita J."/>
            <person name="Nakamura S."/>
        </authorList>
    </citation>
    <scope>NUCLEOTIDE SEQUENCE [LARGE SCALE GENOMIC DNA]</scope>
    <source>
        <strain evidence="2 3">JCM 30725</strain>
    </source>
</reference>
<organism evidence="2 3">
    <name type="scientific">Mycobacterium bourgelatii</name>
    <dbReference type="NCBI Taxonomy" id="1273442"/>
    <lineage>
        <taxon>Bacteria</taxon>
        <taxon>Bacillati</taxon>
        <taxon>Actinomycetota</taxon>
        <taxon>Actinomycetes</taxon>
        <taxon>Mycobacteriales</taxon>
        <taxon>Mycobacteriaceae</taxon>
        <taxon>Mycobacterium</taxon>
    </lineage>
</organism>
<comment type="caution">
    <text evidence="2">The sequence shown here is derived from an EMBL/GenBank/DDBJ whole genome shotgun (WGS) entry which is preliminary data.</text>
</comment>
<dbReference type="EMBL" id="BLKZ01000001">
    <property type="protein sequence ID" value="GFG89119.1"/>
    <property type="molecule type" value="Genomic_DNA"/>
</dbReference>
<dbReference type="PANTHER" id="PTHR48228">
    <property type="entry name" value="SUCCINYL-COA--D-CITRAMALATE COA-TRANSFERASE"/>
    <property type="match status" value="1"/>
</dbReference>
<dbReference type="InterPro" id="IPR044855">
    <property type="entry name" value="CoA-Trfase_III_dom3_sf"/>
</dbReference>
<name>A0A7I9YKG4_MYCBU</name>